<dbReference type="Proteomes" id="UP000054783">
    <property type="component" value="Unassembled WGS sequence"/>
</dbReference>
<dbReference type="PANTHER" id="PTHR45913:SF22">
    <property type="entry name" value="SCAN BOX DOMAIN-CONTAINING PROTEIN"/>
    <property type="match status" value="1"/>
</dbReference>
<dbReference type="PANTHER" id="PTHR45913">
    <property type="entry name" value="EPM2A-INTERACTING PROTEIN 1"/>
    <property type="match status" value="1"/>
</dbReference>
<dbReference type="AlphaFoldDB" id="A0A0V0Z8F1"/>
<evidence type="ECO:0000313" key="1">
    <source>
        <dbReference type="EMBL" id="KRY08758.1"/>
    </source>
</evidence>
<evidence type="ECO:0000313" key="2">
    <source>
        <dbReference type="Proteomes" id="UP000054783"/>
    </source>
</evidence>
<dbReference type="EMBL" id="JYDQ01000312">
    <property type="protein sequence ID" value="KRY08758.1"/>
    <property type="molecule type" value="Genomic_DNA"/>
</dbReference>
<accession>A0A0V0Z8F1</accession>
<comment type="caution">
    <text evidence="1">The sequence shown here is derived from an EMBL/GenBank/DDBJ whole genome shotgun (WGS) entry which is preliminary data.</text>
</comment>
<protein>
    <submittedName>
        <fullName evidence="1">SCAN domain-containing protein 3</fullName>
    </submittedName>
</protein>
<reference evidence="1 2" key="1">
    <citation type="submission" date="2015-01" db="EMBL/GenBank/DDBJ databases">
        <title>Evolution of Trichinella species and genotypes.</title>
        <authorList>
            <person name="Korhonen P.K."/>
            <person name="Edoardo P."/>
            <person name="Giuseppe L.R."/>
            <person name="Gasser R.B."/>
        </authorList>
    </citation>
    <scope>NUCLEOTIDE SEQUENCE [LARGE SCALE GENOMIC DNA]</scope>
    <source>
        <strain evidence="1">ISS2496</strain>
    </source>
</reference>
<gene>
    <name evidence="1" type="primary">SCAND3</name>
    <name evidence="1" type="ORF">T12_10783</name>
</gene>
<sequence>MEKSTSDELSTAAEPTGKDSVPDVLAAHCVIHRQHLVAKHLTERLHCSLGYAIAAISKIRSILLNDRLFSQLCEQNDEEFNRLLMHTEIWSLSKGACLSRFYELFETILEFFQNKDPSLRDSLKKCKSDIAYMADLFSKFNELNLQLQGSELNLIKTRSVISSFTSKLALFKRNLGRREFYQFPKVAALKENGEVHDDDIQIYCDHLDVLKKDMQEKFQDILKMKILNWVIDPFSNTDEIEMELEEELIDLQTNEELKPKFKNGYHSFWLQKQISDLYPGLWRMVRKFLLAFPSSYLVERGFSAITDFVIKKRSRLQIDKRGDLRRSLPTLNSM</sequence>
<organism evidence="1 2">
    <name type="scientific">Trichinella patagoniensis</name>
    <dbReference type="NCBI Taxonomy" id="990121"/>
    <lineage>
        <taxon>Eukaryota</taxon>
        <taxon>Metazoa</taxon>
        <taxon>Ecdysozoa</taxon>
        <taxon>Nematoda</taxon>
        <taxon>Enoplea</taxon>
        <taxon>Dorylaimia</taxon>
        <taxon>Trichinellida</taxon>
        <taxon>Trichinellidae</taxon>
        <taxon>Trichinella</taxon>
    </lineage>
</organism>
<dbReference type="STRING" id="990121.A0A0V0Z8F1"/>
<name>A0A0V0Z8F1_9BILA</name>
<dbReference type="OrthoDB" id="1101576at2759"/>
<keyword evidence="2" id="KW-1185">Reference proteome</keyword>
<proteinExistence type="predicted"/>